<dbReference type="EMBL" id="QTSX02002144">
    <property type="protein sequence ID" value="KAJ9078574.1"/>
    <property type="molecule type" value="Genomic_DNA"/>
</dbReference>
<sequence length="96" mass="10762">MATVNIFSVNMGAVATVTSLKERGTVKFYYIDKSSFASSMRNKYGYFPKGKKNGMSWREAVWSVAYLMIALLGPLGIELYQMIKGSHNSTAFLEFL</sequence>
<name>A0ACC2TVB8_9FUNG</name>
<dbReference type="Proteomes" id="UP001165960">
    <property type="component" value="Unassembled WGS sequence"/>
</dbReference>
<reference evidence="1" key="1">
    <citation type="submission" date="2022-04" db="EMBL/GenBank/DDBJ databases">
        <title>Genome of the entomopathogenic fungus Entomophthora muscae.</title>
        <authorList>
            <person name="Elya C."/>
            <person name="Lovett B.R."/>
            <person name="Lee E."/>
            <person name="Macias A.M."/>
            <person name="Hajek A.E."/>
            <person name="De Bivort B.L."/>
            <person name="Kasson M.T."/>
            <person name="De Fine Licht H.H."/>
            <person name="Stajich J.E."/>
        </authorList>
    </citation>
    <scope>NUCLEOTIDE SEQUENCE</scope>
    <source>
        <strain evidence="1">Berkeley</strain>
    </source>
</reference>
<organism evidence="1 2">
    <name type="scientific">Entomophthora muscae</name>
    <dbReference type="NCBI Taxonomy" id="34485"/>
    <lineage>
        <taxon>Eukaryota</taxon>
        <taxon>Fungi</taxon>
        <taxon>Fungi incertae sedis</taxon>
        <taxon>Zoopagomycota</taxon>
        <taxon>Entomophthoromycotina</taxon>
        <taxon>Entomophthoromycetes</taxon>
        <taxon>Entomophthorales</taxon>
        <taxon>Entomophthoraceae</taxon>
        <taxon>Entomophthora</taxon>
    </lineage>
</organism>
<gene>
    <name evidence="1" type="ORF">DSO57_1005417</name>
</gene>
<keyword evidence="2" id="KW-1185">Reference proteome</keyword>
<evidence type="ECO:0000313" key="1">
    <source>
        <dbReference type="EMBL" id="KAJ9078574.1"/>
    </source>
</evidence>
<protein>
    <submittedName>
        <fullName evidence="1">Uncharacterized protein</fullName>
    </submittedName>
</protein>
<evidence type="ECO:0000313" key="2">
    <source>
        <dbReference type="Proteomes" id="UP001165960"/>
    </source>
</evidence>
<accession>A0ACC2TVB8</accession>
<proteinExistence type="predicted"/>
<comment type="caution">
    <text evidence="1">The sequence shown here is derived from an EMBL/GenBank/DDBJ whole genome shotgun (WGS) entry which is preliminary data.</text>
</comment>